<gene>
    <name evidence="3" type="ORF">ENQ20_19210</name>
</gene>
<dbReference type="Pfam" id="PF01419">
    <property type="entry name" value="Jacalin"/>
    <property type="match status" value="1"/>
</dbReference>
<evidence type="ECO:0000259" key="2">
    <source>
        <dbReference type="PROSITE" id="PS51752"/>
    </source>
</evidence>
<dbReference type="InterPro" id="IPR001229">
    <property type="entry name" value="Jacalin-like_lectin_dom"/>
</dbReference>
<dbReference type="SMART" id="SM00915">
    <property type="entry name" value="Jacalin"/>
    <property type="match status" value="1"/>
</dbReference>
<protein>
    <submittedName>
        <fullName evidence="3">DUF4332 domain-containing protein</fullName>
    </submittedName>
</protein>
<dbReference type="InterPro" id="IPR036404">
    <property type="entry name" value="Jacalin-like_lectin_dom_sf"/>
</dbReference>
<dbReference type="PANTHER" id="PTHR46506">
    <property type="entry name" value="OS05G0143600 PROTEIN"/>
    <property type="match status" value="1"/>
</dbReference>
<sequence length="284" mass="29920">MSEAKIGPSGGEGGLPVERYEIPTGARIRQIRVTHGWFVDSIQIAYVDAEGNLQALPGIGGHGEHEHLFILDADEYLIGVSGRSGAYVDSIRFHTNKRVSPTYGGTGGEVDFSFLAPEGSEVVGFFGRADWYIDAIGILTRPLSAAVEAAPPAKQIEAPAAPVKPSQEGEQKSKKSKKETPPPASAETGAETTSPASKPAADNLQIIEGIGPKIAELLAQNGITTFADLAATSPQELRKILLAAGRRFAVTDPTTWPEQAALAAKGDMEALKALQASLKGGRRK</sequence>
<feature type="domain" description="Jacalin-type lectin" evidence="2">
    <location>
        <begin position="3"/>
        <end position="142"/>
    </location>
</feature>
<evidence type="ECO:0000256" key="1">
    <source>
        <dbReference type="SAM" id="MobiDB-lite"/>
    </source>
</evidence>
<dbReference type="CDD" id="cd09302">
    <property type="entry name" value="Jacalin_like"/>
    <property type="match status" value="1"/>
</dbReference>
<evidence type="ECO:0000313" key="3">
    <source>
        <dbReference type="EMBL" id="HDX33589.1"/>
    </source>
</evidence>
<dbReference type="Gene3D" id="2.100.10.30">
    <property type="entry name" value="Jacalin-like lectin domain"/>
    <property type="match status" value="1"/>
</dbReference>
<dbReference type="Pfam" id="PF14520">
    <property type="entry name" value="HHH_5"/>
    <property type="match status" value="1"/>
</dbReference>
<dbReference type="AlphaFoldDB" id="A0A7C1K1M9"/>
<proteinExistence type="predicted"/>
<organism evidence="3">
    <name type="scientific">Caldilinea aerophila</name>
    <dbReference type="NCBI Taxonomy" id="133453"/>
    <lineage>
        <taxon>Bacteria</taxon>
        <taxon>Bacillati</taxon>
        <taxon>Chloroflexota</taxon>
        <taxon>Caldilineae</taxon>
        <taxon>Caldilineales</taxon>
        <taxon>Caldilineaceae</taxon>
        <taxon>Caldilinea</taxon>
    </lineage>
</organism>
<feature type="region of interest" description="Disordered" evidence="1">
    <location>
        <begin position="156"/>
        <end position="200"/>
    </location>
</feature>
<dbReference type="PROSITE" id="PS51752">
    <property type="entry name" value="JACALIN_LECTIN"/>
    <property type="match status" value="1"/>
</dbReference>
<name>A0A7C1K1M9_9CHLR</name>
<reference evidence="3" key="1">
    <citation type="journal article" date="2020" name="mSystems">
        <title>Genome- and Community-Level Interaction Insights into Carbon Utilization and Element Cycling Functions of Hydrothermarchaeota in Hydrothermal Sediment.</title>
        <authorList>
            <person name="Zhou Z."/>
            <person name="Liu Y."/>
            <person name="Xu W."/>
            <person name="Pan J."/>
            <person name="Luo Z.H."/>
            <person name="Li M."/>
        </authorList>
    </citation>
    <scope>NUCLEOTIDE SEQUENCE [LARGE SCALE GENOMIC DNA]</scope>
    <source>
        <strain evidence="3">SpSt-289</strain>
    </source>
</reference>
<comment type="caution">
    <text evidence="3">The sequence shown here is derived from an EMBL/GenBank/DDBJ whole genome shotgun (WGS) entry which is preliminary data.</text>
</comment>
<accession>A0A7C1K1M9</accession>
<dbReference type="Gene3D" id="1.10.150.20">
    <property type="entry name" value="5' to 3' exonuclease, C-terminal subdomain"/>
    <property type="match status" value="1"/>
</dbReference>
<dbReference type="EMBL" id="DSMG01000196">
    <property type="protein sequence ID" value="HDX33589.1"/>
    <property type="molecule type" value="Genomic_DNA"/>
</dbReference>
<dbReference type="SUPFAM" id="SSF51101">
    <property type="entry name" value="Mannose-binding lectins"/>
    <property type="match status" value="1"/>
</dbReference>